<sequence>MNLRENRHITITNSKGGFLIPTRSLIEKNDNALKVKFIFDRTLRVPDFEYVIADNEKGYIRMVTSKGIEFNTGALFDQLFDWYDDIIKN</sequence>
<reference evidence="2" key="1">
    <citation type="journal article" date="2019" name="Int. J. Syst. Evol. Microbiol.">
        <title>The Global Catalogue of Microorganisms (GCM) 10K type strain sequencing project: providing services to taxonomists for standard genome sequencing and annotation.</title>
        <authorList>
            <consortium name="The Broad Institute Genomics Platform"/>
            <consortium name="The Broad Institute Genome Sequencing Center for Infectious Disease"/>
            <person name="Wu L."/>
            <person name="Ma J."/>
        </authorList>
    </citation>
    <scope>NUCLEOTIDE SEQUENCE [LARGE SCALE GENOMIC DNA]</scope>
    <source>
        <strain evidence="2">CCUG 60742</strain>
    </source>
</reference>
<evidence type="ECO:0000313" key="1">
    <source>
        <dbReference type="EMBL" id="MFD0765191.1"/>
    </source>
</evidence>
<dbReference type="Proteomes" id="UP001597073">
    <property type="component" value="Unassembled WGS sequence"/>
</dbReference>
<protein>
    <recommendedName>
        <fullName evidence="3">GRAM domain-containing protein</fullName>
    </recommendedName>
</protein>
<proteinExistence type="predicted"/>
<comment type="caution">
    <text evidence="1">The sequence shown here is derived from an EMBL/GenBank/DDBJ whole genome shotgun (WGS) entry which is preliminary data.</text>
</comment>
<dbReference type="RefSeq" id="WP_377141990.1">
    <property type="nucleotide sequence ID" value="NZ_JBHTIA010000005.1"/>
</dbReference>
<keyword evidence="2" id="KW-1185">Reference proteome</keyword>
<dbReference type="EMBL" id="JBHTIA010000005">
    <property type="protein sequence ID" value="MFD0765191.1"/>
    <property type="molecule type" value="Genomic_DNA"/>
</dbReference>
<organism evidence="1 2">
    <name type="scientific">Mucilaginibacter lutimaris</name>
    <dbReference type="NCBI Taxonomy" id="931629"/>
    <lineage>
        <taxon>Bacteria</taxon>
        <taxon>Pseudomonadati</taxon>
        <taxon>Bacteroidota</taxon>
        <taxon>Sphingobacteriia</taxon>
        <taxon>Sphingobacteriales</taxon>
        <taxon>Sphingobacteriaceae</taxon>
        <taxon>Mucilaginibacter</taxon>
    </lineage>
</organism>
<accession>A0ABW2ZG93</accession>
<evidence type="ECO:0000313" key="2">
    <source>
        <dbReference type="Proteomes" id="UP001597073"/>
    </source>
</evidence>
<name>A0ABW2ZG93_9SPHI</name>
<evidence type="ECO:0008006" key="3">
    <source>
        <dbReference type="Google" id="ProtNLM"/>
    </source>
</evidence>
<gene>
    <name evidence="1" type="ORF">ACFQZI_10030</name>
</gene>